<sequence length="49" mass="5447">MVGRSKGKPITLWKTEVSNVLRDNGKVEFSLKDFGGDTPAEQYALTYKA</sequence>
<dbReference type="Proteomes" id="UP000629287">
    <property type="component" value="Unassembled WGS sequence"/>
</dbReference>
<gene>
    <name evidence="1" type="ORF">H4687_000099</name>
</gene>
<dbReference type="AlphaFoldDB" id="A0A8I0P0U4"/>
<dbReference type="OrthoDB" id="4499611at2"/>
<reference evidence="1 2" key="1">
    <citation type="submission" date="2020-10" db="EMBL/GenBank/DDBJ databases">
        <title>Sequencing the genomes of 1000 actinobacteria strains.</title>
        <authorList>
            <person name="Klenk H.-P."/>
        </authorList>
    </citation>
    <scope>NUCLEOTIDE SEQUENCE [LARGE SCALE GENOMIC DNA]</scope>
    <source>
        <strain evidence="1 2">DSM 41803</strain>
    </source>
</reference>
<accession>A0A8I0P0U4</accession>
<proteinExistence type="predicted"/>
<dbReference type="EMBL" id="JADBGF010000001">
    <property type="protein sequence ID" value="MBE1593970.1"/>
    <property type="molecule type" value="Genomic_DNA"/>
</dbReference>
<comment type="caution">
    <text evidence="1">The sequence shown here is derived from an EMBL/GenBank/DDBJ whole genome shotgun (WGS) entry which is preliminary data.</text>
</comment>
<dbReference type="RefSeq" id="WP_159392252.1">
    <property type="nucleotide sequence ID" value="NZ_JADBGF010000001.1"/>
</dbReference>
<organism evidence="1 2">
    <name type="scientific">Streptomyces stelliscabiei</name>
    <dbReference type="NCBI Taxonomy" id="146820"/>
    <lineage>
        <taxon>Bacteria</taxon>
        <taxon>Bacillati</taxon>
        <taxon>Actinomycetota</taxon>
        <taxon>Actinomycetes</taxon>
        <taxon>Kitasatosporales</taxon>
        <taxon>Streptomycetaceae</taxon>
        <taxon>Streptomyces</taxon>
    </lineage>
</organism>
<protein>
    <submittedName>
        <fullName evidence="1">Uncharacterized protein</fullName>
    </submittedName>
</protein>
<evidence type="ECO:0000313" key="2">
    <source>
        <dbReference type="Proteomes" id="UP000629287"/>
    </source>
</evidence>
<keyword evidence="2" id="KW-1185">Reference proteome</keyword>
<evidence type="ECO:0000313" key="1">
    <source>
        <dbReference type="EMBL" id="MBE1593970.1"/>
    </source>
</evidence>
<dbReference type="GeneID" id="86824800"/>
<name>A0A8I0P0U4_9ACTN</name>